<feature type="region of interest" description="Disordered" evidence="1">
    <location>
        <begin position="83"/>
        <end position="119"/>
    </location>
</feature>
<evidence type="ECO:0008006" key="5">
    <source>
        <dbReference type="Google" id="ProtNLM"/>
    </source>
</evidence>
<proteinExistence type="predicted"/>
<comment type="caution">
    <text evidence="3">The sequence shown here is derived from an EMBL/GenBank/DDBJ whole genome shotgun (WGS) entry which is preliminary data.</text>
</comment>
<sequence length="396" mass="42986">MSGLETAIRNALEKSDRSSAEVRARIYQSSRQALEAGLRKQGIDDPEVVAQQRQRLEVLVHAIENEERNRLLSVVEDHVRRETARAPAPVAPPAARAAPQVAKPDERVEEDDALPVEPQLRAERLDDTPDTRAIPSPRIDDFHAERGVTAPDARSTRTEDAASLSFTPERAAKARRKKGVVARLFIYFTLLAFLGFGAWWIYSSGILLSPAERDTGVPNPPPEVQSEDFTGAPEAPPQNREAGRGFSDAWEEVFNAERGNQGLQAGSLAVVEPISTAAGKAIRLTSRVSEADGNVGITVPPEVLREMAGKSSTIAVTLQSSSDRQTQLSISCDFGSLGNCARHRFTATPERADMLINVTFDRTLAPSSAGRIIINSDVDGNGRPVNLYSARILPGE</sequence>
<feature type="compositionally biased region" description="Low complexity" evidence="1">
    <location>
        <begin position="85"/>
        <end position="102"/>
    </location>
</feature>
<gene>
    <name evidence="3" type="ORF">RU07_12140</name>
</gene>
<feature type="region of interest" description="Disordered" evidence="1">
    <location>
        <begin position="213"/>
        <end position="243"/>
    </location>
</feature>
<feature type="transmembrane region" description="Helical" evidence="2">
    <location>
        <begin position="180"/>
        <end position="202"/>
    </location>
</feature>
<dbReference type="Proteomes" id="UP000035017">
    <property type="component" value="Unassembled WGS sequence"/>
</dbReference>
<keyword evidence="2" id="KW-0472">Membrane</keyword>
<evidence type="ECO:0000256" key="2">
    <source>
        <dbReference type="SAM" id="Phobius"/>
    </source>
</evidence>
<keyword evidence="2" id="KW-0812">Transmembrane</keyword>
<evidence type="ECO:0000256" key="1">
    <source>
        <dbReference type="SAM" id="MobiDB-lite"/>
    </source>
</evidence>
<evidence type="ECO:0000313" key="4">
    <source>
        <dbReference type="Proteomes" id="UP000035017"/>
    </source>
</evidence>
<protein>
    <recommendedName>
        <fullName evidence="5">Biotin transporter BioY</fullName>
    </recommendedName>
</protein>
<organism evidence="3 4">
    <name type="scientific">Agrobacterium tumefaciens</name>
    <dbReference type="NCBI Taxonomy" id="358"/>
    <lineage>
        <taxon>Bacteria</taxon>
        <taxon>Pseudomonadati</taxon>
        <taxon>Pseudomonadota</taxon>
        <taxon>Alphaproteobacteria</taxon>
        <taxon>Hyphomicrobiales</taxon>
        <taxon>Rhizobiaceae</taxon>
        <taxon>Rhizobium/Agrobacterium group</taxon>
        <taxon>Agrobacterium</taxon>
        <taxon>Agrobacterium tumefaciens complex</taxon>
    </lineage>
</organism>
<dbReference type="AlphaFoldDB" id="A0A0D0KRH9"/>
<feature type="region of interest" description="Disordered" evidence="1">
    <location>
        <begin position="1"/>
        <end position="23"/>
    </location>
</feature>
<accession>A0A0D0KRH9</accession>
<name>A0A0D0KRH9_AGRTU</name>
<feature type="compositionally biased region" description="Basic and acidic residues" evidence="1">
    <location>
        <begin position="11"/>
        <end position="23"/>
    </location>
</feature>
<keyword evidence="2" id="KW-1133">Transmembrane helix</keyword>
<dbReference type="EMBL" id="JXQV01000011">
    <property type="protein sequence ID" value="KIQ02354.1"/>
    <property type="molecule type" value="Genomic_DNA"/>
</dbReference>
<reference evidence="3 4" key="1">
    <citation type="submission" date="2014-12" db="EMBL/GenBank/DDBJ databases">
        <title>16Stimator: statistical estimation of ribosomal gene copy numbers from draft genome assemblies.</title>
        <authorList>
            <person name="Perisin M.A."/>
            <person name="Vetter M."/>
            <person name="Gilbert J.A."/>
            <person name="Bergelson J."/>
        </authorList>
    </citation>
    <scope>NUCLEOTIDE SEQUENCE [LARGE SCALE GENOMIC DNA]</scope>
    <source>
        <strain evidence="3 4">MEJ076</strain>
    </source>
</reference>
<dbReference type="OrthoDB" id="7870844at2"/>
<evidence type="ECO:0000313" key="3">
    <source>
        <dbReference type="EMBL" id="KIQ02354.1"/>
    </source>
</evidence>